<reference evidence="1 2" key="1">
    <citation type="submission" date="2015-02" db="EMBL/GenBank/DDBJ databases">
        <title>Draft genome sequence of Lactobacillus collinoides CUPV2371 isolated from a natural cider, the first genome sequence of a strain of this species.</title>
        <authorList>
            <person name="Puertas A.I."/>
            <person name="Spano G."/>
            <person name="Capozzi V."/>
            <person name="Lamontanara A."/>
            <person name="Orru L."/>
            <person name="Duenas M.T."/>
        </authorList>
    </citation>
    <scope>NUCLEOTIDE SEQUENCE [LARGE SCALE GENOMIC DNA]</scope>
    <source>
        <strain evidence="1 2">237</strain>
    </source>
</reference>
<gene>
    <name evidence="1" type="ORF">TY91_03405</name>
</gene>
<dbReference type="AlphaFoldDB" id="A0A166HI94"/>
<comment type="caution">
    <text evidence="1">The sequence shown here is derived from an EMBL/GenBank/DDBJ whole genome shotgun (WGS) entry which is preliminary data.</text>
</comment>
<evidence type="ECO:0000313" key="1">
    <source>
        <dbReference type="EMBL" id="KZL42722.1"/>
    </source>
</evidence>
<dbReference type="Proteomes" id="UP000076480">
    <property type="component" value="Unassembled WGS sequence"/>
</dbReference>
<accession>A0A166HI94</accession>
<organism evidence="1 2">
    <name type="scientific">Secundilactobacillus collinoides</name>
    <name type="common">Lactobacillus collinoides</name>
    <dbReference type="NCBI Taxonomy" id="33960"/>
    <lineage>
        <taxon>Bacteria</taxon>
        <taxon>Bacillati</taxon>
        <taxon>Bacillota</taxon>
        <taxon>Bacilli</taxon>
        <taxon>Lactobacillales</taxon>
        <taxon>Lactobacillaceae</taxon>
        <taxon>Secundilactobacillus</taxon>
    </lineage>
</organism>
<name>A0A166HI94_SECCO</name>
<sequence length="66" mass="7593">MVSYDTLALSQRETSDEHTMDALLFYLGEHATSRNVNWLIKQPNVLVKNSMLDDNMRNAAFCVFIL</sequence>
<keyword evidence="2" id="KW-1185">Reference proteome</keyword>
<dbReference type="PATRIC" id="fig|33960.6.peg.1130"/>
<dbReference type="EMBL" id="JYDC01000020">
    <property type="protein sequence ID" value="KZL42722.1"/>
    <property type="molecule type" value="Genomic_DNA"/>
</dbReference>
<proteinExistence type="predicted"/>
<protein>
    <submittedName>
        <fullName evidence="1">Uncharacterized protein</fullName>
    </submittedName>
</protein>
<evidence type="ECO:0000313" key="2">
    <source>
        <dbReference type="Proteomes" id="UP000076480"/>
    </source>
</evidence>